<dbReference type="Proteomes" id="UP001204376">
    <property type="component" value="Unassembled WGS sequence"/>
</dbReference>
<accession>A0ABT1TAE9</accession>
<evidence type="ECO:0000313" key="1">
    <source>
        <dbReference type="EMBL" id="MCQ6961599.1"/>
    </source>
</evidence>
<reference evidence="1 2" key="1">
    <citation type="submission" date="2022-07" db="EMBL/GenBank/DDBJ databases">
        <title>Mucilaginibacter sp. JC4.</title>
        <authorList>
            <person name="Le V."/>
            <person name="Ko S.-R."/>
            <person name="Ahn C.-Y."/>
            <person name="Oh H.-M."/>
        </authorList>
    </citation>
    <scope>NUCLEOTIDE SEQUENCE [LARGE SCALE GENOMIC DNA]</scope>
    <source>
        <strain evidence="1 2">JC4</strain>
    </source>
</reference>
<feature type="non-terminal residue" evidence="1">
    <location>
        <position position="92"/>
    </location>
</feature>
<sequence length="92" mass="9827">MKTLENKVALITGAGSGIGKAIALLYAAEGAKVAVTDHDLAAIGYLSELSRVLKFAIEVVHIVLNGTDGYEPEQKETTFKEQLAKLKNARIT</sequence>
<evidence type="ECO:0000313" key="2">
    <source>
        <dbReference type="Proteomes" id="UP001204376"/>
    </source>
</evidence>
<comment type="caution">
    <text evidence="1">The sequence shown here is derived from an EMBL/GenBank/DDBJ whole genome shotgun (WGS) entry which is preliminary data.</text>
</comment>
<name>A0ABT1TAE9_9SPHI</name>
<dbReference type="InterPro" id="IPR002347">
    <property type="entry name" value="SDR_fam"/>
</dbReference>
<keyword evidence="2" id="KW-1185">Reference proteome</keyword>
<dbReference type="EMBL" id="JANHOH010000018">
    <property type="protein sequence ID" value="MCQ6961599.1"/>
    <property type="molecule type" value="Genomic_DNA"/>
</dbReference>
<organism evidence="1 2">
    <name type="scientific">Mucilaginibacter aquariorum</name>
    <dbReference type="NCBI Taxonomy" id="2967225"/>
    <lineage>
        <taxon>Bacteria</taxon>
        <taxon>Pseudomonadati</taxon>
        <taxon>Bacteroidota</taxon>
        <taxon>Sphingobacteriia</taxon>
        <taxon>Sphingobacteriales</taxon>
        <taxon>Sphingobacteriaceae</taxon>
        <taxon>Mucilaginibacter</taxon>
    </lineage>
</organism>
<dbReference type="InterPro" id="IPR036291">
    <property type="entry name" value="NAD(P)-bd_dom_sf"/>
</dbReference>
<proteinExistence type="predicted"/>
<gene>
    <name evidence="1" type="ORF">NPE20_26740</name>
</gene>
<dbReference type="SUPFAM" id="SSF51735">
    <property type="entry name" value="NAD(P)-binding Rossmann-fold domains"/>
    <property type="match status" value="1"/>
</dbReference>
<protein>
    <submittedName>
        <fullName evidence="1">SDR family NAD(P)-dependent oxidoreductase</fullName>
    </submittedName>
</protein>
<dbReference type="Gene3D" id="3.40.50.720">
    <property type="entry name" value="NAD(P)-binding Rossmann-like Domain"/>
    <property type="match status" value="1"/>
</dbReference>
<dbReference type="RefSeq" id="WP_256541766.1">
    <property type="nucleotide sequence ID" value="NZ_JANHOH010000018.1"/>
</dbReference>
<dbReference type="Pfam" id="PF00106">
    <property type="entry name" value="adh_short"/>
    <property type="match status" value="1"/>
</dbReference>